<name>A0A345NPJ4_9MICO</name>
<dbReference type="PANTHER" id="PTHR43792">
    <property type="entry name" value="GNAT FAMILY, PUTATIVE (AFU_ORTHOLOGUE AFUA_3G00765)-RELATED-RELATED"/>
    <property type="match status" value="1"/>
</dbReference>
<organism evidence="2 3">
    <name type="scientific">Ornithinimicrobium avium</name>
    <dbReference type="NCBI Taxonomy" id="2283195"/>
    <lineage>
        <taxon>Bacteria</taxon>
        <taxon>Bacillati</taxon>
        <taxon>Actinomycetota</taxon>
        <taxon>Actinomycetes</taxon>
        <taxon>Micrococcales</taxon>
        <taxon>Ornithinimicrobiaceae</taxon>
        <taxon>Ornithinimicrobium</taxon>
    </lineage>
</organism>
<dbReference type="SUPFAM" id="SSF55729">
    <property type="entry name" value="Acyl-CoA N-acyltransferases (Nat)"/>
    <property type="match status" value="1"/>
</dbReference>
<dbReference type="Pfam" id="PF13302">
    <property type="entry name" value="Acetyltransf_3"/>
    <property type="match status" value="1"/>
</dbReference>
<dbReference type="EMBL" id="CP031229">
    <property type="protein sequence ID" value="AXH96952.1"/>
    <property type="molecule type" value="Genomic_DNA"/>
</dbReference>
<dbReference type="PROSITE" id="PS51186">
    <property type="entry name" value="GNAT"/>
    <property type="match status" value="1"/>
</dbReference>
<dbReference type="OrthoDB" id="9795188at2"/>
<dbReference type="Gene3D" id="3.40.630.30">
    <property type="match status" value="1"/>
</dbReference>
<gene>
    <name evidence="2" type="ORF">DV701_13230</name>
</gene>
<accession>A0A345NPJ4</accession>
<dbReference type="InterPro" id="IPR016181">
    <property type="entry name" value="Acyl_CoA_acyltransferase"/>
</dbReference>
<sequence>MVGRYAFTAADAGVHGLAVLRPAGSVSGMSDALEIPVLTGPGVSLRPHTMDDLGPVLERCIDPETVRWTTVPTPYSKEMAKEYLAEMIEPSPDRVSWAIEKDGAYAGTIDLRSGGGEGKHASGDVGYVTHPRTRGRGAMTGAVALALDHAFGSLGWELLVWQANVGNVASYKPMWRNGFPLPLAVPALLNHRGVMRDGWHSVLEPGMARVPAQTWNEAHAALLVDVEMARRPG</sequence>
<dbReference type="InterPro" id="IPR000182">
    <property type="entry name" value="GNAT_dom"/>
</dbReference>
<dbReference type="AlphaFoldDB" id="A0A345NPJ4"/>
<keyword evidence="3" id="KW-1185">Reference proteome</keyword>
<protein>
    <submittedName>
        <fullName evidence="2">N-acetyltransferase</fullName>
    </submittedName>
</protein>
<evidence type="ECO:0000313" key="3">
    <source>
        <dbReference type="Proteomes" id="UP000253790"/>
    </source>
</evidence>
<evidence type="ECO:0000313" key="2">
    <source>
        <dbReference type="EMBL" id="AXH96952.1"/>
    </source>
</evidence>
<reference evidence="2 3" key="1">
    <citation type="submission" date="2018-07" db="EMBL/GenBank/DDBJ databases">
        <title>Complete genome sequencing of Ornithinimicrobium sp. AMA3305.</title>
        <authorList>
            <person name="Bae J.-W."/>
        </authorList>
    </citation>
    <scope>NUCLEOTIDE SEQUENCE [LARGE SCALE GENOMIC DNA]</scope>
    <source>
        <strain evidence="2 3">AMA3305</strain>
    </source>
</reference>
<dbReference type="InterPro" id="IPR051531">
    <property type="entry name" value="N-acetyltransferase"/>
</dbReference>
<proteinExistence type="predicted"/>
<dbReference type="KEGG" id="orn:DV701_13230"/>
<feature type="domain" description="N-acetyltransferase" evidence="1">
    <location>
        <begin position="43"/>
        <end position="200"/>
    </location>
</feature>
<keyword evidence="2" id="KW-0808">Transferase</keyword>
<dbReference type="GO" id="GO:0016747">
    <property type="term" value="F:acyltransferase activity, transferring groups other than amino-acyl groups"/>
    <property type="evidence" value="ECO:0007669"/>
    <property type="project" value="InterPro"/>
</dbReference>
<dbReference type="Proteomes" id="UP000253790">
    <property type="component" value="Chromosome"/>
</dbReference>
<evidence type="ECO:0000259" key="1">
    <source>
        <dbReference type="PROSITE" id="PS51186"/>
    </source>
</evidence>